<sequence length="169" mass="18633">MNVVDQFFAYPFETDQAFQVDVPLILPASTMLNDFCVFQGWIIKNNGLRMRGWNEGESSGGHPGSRKSLLFFEVWSIQPAYSNGTIDQLLTTLSSITGQKITWEDIQATSNPETMKDNEIVEEQANASIVVTKQQGFSLAETSALIESGQTHLIPNNKAIPTGTSGKFI</sequence>
<evidence type="ECO:0000313" key="2">
    <source>
        <dbReference type="Proteomes" id="UP000308199"/>
    </source>
</evidence>
<proteinExistence type="predicted"/>
<name>A0A4S4L0Q3_9AGAM</name>
<accession>A0A4S4L0Q3</accession>
<dbReference type="AlphaFoldDB" id="A0A4S4L0Q3"/>
<keyword evidence="2" id="KW-1185">Reference proteome</keyword>
<gene>
    <name evidence="1" type="ORF">EW145_g5282</name>
</gene>
<dbReference type="EMBL" id="SGPK01000314">
    <property type="protein sequence ID" value="THH04765.1"/>
    <property type="molecule type" value="Genomic_DNA"/>
</dbReference>
<dbReference type="OrthoDB" id="9936937at2759"/>
<protein>
    <submittedName>
        <fullName evidence="1">Uncharacterized protein</fullName>
    </submittedName>
</protein>
<organism evidence="1 2">
    <name type="scientific">Phellinidium pouzarii</name>
    <dbReference type="NCBI Taxonomy" id="167371"/>
    <lineage>
        <taxon>Eukaryota</taxon>
        <taxon>Fungi</taxon>
        <taxon>Dikarya</taxon>
        <taxon>Basidiomycota</taxon>
        <taxon>Agaricomycotina</taxon>
        <taxon>Agaricomycetes</taxon>
        <taxon>Hymenochaetales</taxon>
        <taxon>Hymenochaetaceae</taxon>
        <taxon>Phellinidium</taxon>
    </lineage>
</organism>
<comment type="caution">
    <text evidence="1">The sequence shown here is derived from an EMBL/GenBank/DDBJ whole genome shotgun (WGS) entry which is preliminary data.</text>
</comment>
<evidence type="ECO:0000313" key="1">
    <source>
        <dbReference type="EMBL" id="THH04765.1"/>
    </source>
</evidence>
<dbReference type="Proteomes" id="UP000308199">
    <property type="component" value="Unassembled WGS sequence"/>
</dbReference>
<reference evidence="1 2" key="1">
    <citation type="submission" date="2019-02" db="EMBL/GenBank/DDBJ databases">
        <title>Genome sequencing of the rare red list fungi Phellinidium pouzarii.</title>
        <authorList>
            <person name="Buettner E."/>
            <person name="Kellner H."/>
        </authorList>
    </citation>
    <scope>NUCLEOTIDE SEQUENCE [LARGE SCALE GENOMIC DNA]</scope>
    <source>
        <strain evidence="1 2">DSM 108285</strain>
    </source>
</reference>